<dbReference type="PANTHER" id="PTHR24189:SF50">
    <property type="entry name" value="ANKYRIN REPEAT AND SOCS BOX PROTEIN 2"/>
    <property type="match status" value="1"/>
</dbReference>
<dbReference type="InterPro" id="IPR002110">
    <property type="entry name" value="Ankyrin_rpt"/>
</dbReference>
<sequence>MTSETSVSSADMLDRFRRQAKQLGKAFALGDSHAQLRVSMHPPGPAGKLLRHADFLHVVAQEQSFPTWPSLKLAVETEGMDRAAKVQRLKLALAHGQVHVVKHLMWDSPDLARGQFGLQVALYDLAAVEHALKREPALAVKHAGPRSPMAHLCFSPALQIWPEREGEMLQIAALLKAHGADVNDSIAQPGTDHRLSVLYGASGHAGNLPLTGWLLEAGADPNDGESLYHCTEPGRGEALRLILKHGANPTGTNALLRAMDFNDHTAVRLLLEHGADPNEFNDDEVGGETPWVIPALHQIARRDCDGEMAQILVDAGADLTRRWQGVTPYAMARVYGNVAVAEVFARAGAEVALTPLEQALADAKTESDTGKILPEVPEIYKHLLHELIPLDRVTVPWMKSLISAGIDTDMPGGMGLTPAMIAAWEGQVDVLEYFLSLGVNLKHVNAYGGGYLGTCIHGAENCPNRDRRDHLRCLELLLQAGVPLPKRAADLCGVPELSEFMRAYGEEHPEQLVEGAA</sequence>
<dbReference type="Proteomes" id="UP000640583">
    <property type="component" value="Unassembled WGS sequence"/>
</dbReference>
<evidence type="ECO:0000256" key="2">
    <source>
        <dbReference type="ARBA" id="ARBA00023043"/>
    </source>
</evidence>
<keyword evidence="5" id="KW-1185">Reference proteome</keyword>
<feature type="repeat" description="ANK" evidence="3">
    <location>
        <begin position="250"/>
        <end position="282"/>
    </location>
</feature>
<dbReference type="PROSITE" id="PS50088">
    <property type="entry name" value="ANK_REPEAT"/>
    <property type="match status" value="2"/>
</dbReference>
<name>A0A8J7LVW4_9RHOB</name>
<evidence type="ECO:0000313" key="4">
    <source>
        <dbReference type="EMBL" id="MBI1493582.1"/>
    </source>
</evidence>
<dbReference type="SUPFAM" id="SSF48403">
    <property type="entry name" value="Ankyrin repeat"/>
    <property type="match status" value="1"/>
</dbReference>
<dbReference type="InterPro" id="IPR036770">
    <property type="entry name" value="Ankyrin_rpt-contain_sf"/>
</dbReference>
<dbReference type="Gene3D" id="1.25.40.20">
    <property type="entry name" value="Ankyrin repeat-containing domain"/>
    <property type="match status" value="3"/>
</dbReference>
<gene>
    <name evidence="4" type="ORF">H1D41_08065</name>
</gene>
<dbReference type="InterPro" id="IPR050745">
    <property type="entry name" value="Multifunctional_regulatory"/>
</dbReference>
<comment type="caution">
    <text evidence="4">The sequence shown here is derived from an EMBL/GenBank/DDBJ whole genome shotgun (WGS) entry which is preliminary data.</text>
</comment>
<evidence type="ECO:0000256" key="1">
    <source>
        <dbReference type="ARBA" id="ARBA00022737"/>
    </source>
</evidence>
<dbReference type="AlphaFoldDB" id="A0A8J7LVW4"/>
<organism evidence="4 5">
    <name type="scientific">Halocynthiibacter styelae</name>
    <dbReference type="NCBI Taxonomy" id="2761955"/>
    <lineage>
        <taxon>Bacteria</taxon>
        <taxon>Pseudomonadati</taxon>
        <taxon>Pseudomonadota</taxon>
        <taxon>Alphaproteobacteria</taxon>
        <taxon>Rhodobacterales</taxon>
        <taxon>Paracoccaceae</taxon>
        <taxon>Halocynthiibacter</taxon>
    </lineage>
</organism>
<dbReference type="PROSITE" id="PS50297">
    <property type="entry name" value="ANK_REP_REGION"/>
    <property type="match status" value="1"/>
</dbReference>
<keyword evidence="1" id="KW-0677">Repeat</keyword>
<keyword evidence="2 3" id="KW-0040">ANK repeat</keyword>
<dbReference type="RefSeq" id="WP_228848421.1">
    <property type="nucleotide sequence ID" value="NZ_JADCKQ010000005.1"/>
</dbReference>
<evidence type="ECO:0000256" key="3">
    <source>
        <dbReference type="PROSITE-ProRule" id="PRU00023"/>
    </source>
</evidence>
<evidence type="ECO:0000313" key="5">
    <source>
        <dbReference type="Proteomes" id="UP000640583"/>
    </source>
</evidence>
<feature type="repeat" description="ANK" evidence="3">
    <location>
        <begin position="414"/>
        <end position="446"/>
    </location>
</feature>
<reference evidence="4" key="1">
    <citation type="submission" date="2020-10" db="EMBL/GenBank/DDBJ databases">
        <title>Paenihalocynthiibacter styelae gen. nov., sp. nov., isolated from stalked sea squirt Styela clava.</title>
        <authorList>
            <person name="Kim Y.-O."/>
            <person name="Yoon J.-H."/>
        </authorList>
    </citation>
    <scope>NUCLEOTIDE SEQUENCE</scope>
    <source>
        <strain evidence="4">MYP1-1</strain>
    </source>
</reference>
<protein>
    <submittedName>
        <fullName evidence="4">Ankyrin repeat domain-containing protein</fullName>
    </submittedName>
</protein>
<dbReference type="Pfam" id="PF12796">
    <property type="entry name" value="Ank_2"/>
    <property type="match status" value="1"/>
</dbReference>
<accession>A0A8J7LVW4</accession>
<dbReference type="EMBL" id="JADCKQ010000005">
    <property type="protein sequence ID" value="MBI1493582.1"/>
    <property type="molecule type" value="Genomic_DNA"/>
</dbReference>
<dbReference type="SMART" id="SM00248">
    <property type="entry name" value="ANK"/>
    <property type="match status" value="7"/>
</dbReference>
<proteinExistence type="predicted"/>
<dbReference type="Pfam" id="PF00023">
    <property type="entry name" value="Ank"/>
    <property type="match status" value="1"/>
</dbReference>
<dbReference type="PANTHER" id="PTHR24189">
    <property type="entry name" value="MYOTROPHIN"/>
    <property type="match status" value="1"/>
</dbReference>